<dbReference type="InterPro" id="IPR007863">
    <property type="entry name" value="Peptidase_M16_C"/>
</dbReference>
<dbReference type="AlphaFoldDB" id="C2FV87"/>
<comment type="cofactor">
    <cofactor evidence="1">
        <name>Zn(2+)</name>
        <dbReference type="ChEBI" id="CHEBI:29105"/>
    </cofactor>
</comment>
<dbReference type="InterPro" id="IPR011765">
    <property type="entry name" value="Pept_M16_N"/>
</dbReference>
<evidence type="ECO:0000256" key="5">
    <source>
        <dbReference type="ARBA" id="ARBA00022801"/>
    </source>
</evidence>
<evidence type="ECO:0000256" key="1">
    <source>
        <dbReference type="ARBA" id="ARBA00001947"/>
    </source>
</evidence>
<feature type="domain" description="Peptidase M16 N-terminal" evidence="10">
    <location>
        <begin position="46"/>
        <end position="168"/>
    </location>
</feature>
<evidence type="ECO:0000256" key="2">
    <source>
        <dbReference type="ARBA" id="ARBA00007261"/>
    </source>
</evidence>
<keyword evidence="3" id="KW-0645">Protease</keyword>
<reference evidence="12 13" key="1">
    <citation type="submission" date="2009-01" db="EMBL/GenBank/DDBJ databases">
        <authorList>
            <person name="Qin X."/>
            <person name="Bachman B."/>
            <person name="Battles P."/>
            <person name="Bell A."/>
            <person name="Bess C."/>
            <person name="Bickham C."/>
            <person name="Chaboub L."/>
            <person name="Chen D."/>
            <person name="Coyle M."/>
            <person name="Deiros D.R."/>
            <person name="Dinh H."/>
            <person name="Forbes L."/>
            <person name="Fowler G."/>
            <person name="Francisco L."/>
            <person name="Fu Q."/>
            <person name="Gubbala S."/>
            <person name="Hale W."/>
            <person name="Han Y."/>
            <person name="Hemphill L."/>
            <person name="Highlander S.K."/>
            <person name="Hirani K."/>
            <person name="Hogues M."/>
            <person name="Jackson L."/>
            <person name="Jakkamsetti A."/>
            <person name="Javaid M."/>
            <person name="Jiang H."/>
            <person name="Korchina V."/>
            <person name="Kovar C."/>
            <person name="Lara F."/>
            <person name="Lee S."/>
            <person name="Mata R."/>
            <person name="Mathew T."/>
            <person name="Moen C."/>
            <person name="Morales K."/>
            <person name="Munidasa M."/>
            <person name="Nazareth L."/>
            <person name="Ngo R."/>
            <person name="Nguyen L."/>
            <person name="Okwuonu G."/>
            <person name="Ongeri F."/>
            <person name="Patil S."/>
            <person name="Petrosino J."/>
            <person name="Pham C."/>
            <person name="Pham P."/>
            <person name="Pu L.-L."/>
            <person name="Puazo M."/>
            <person name="Raj R."/>
            <person name="Reid J."/>
            <person name="Rouhana J."/>
            <person name="Saada N."/>
            <person name="Shang Y."/>
            <person name="Simmons D."/>
            <person name="Thornton R."/>
            <person name="Warren J."/>
            <person name="Weissenberger G."/>
            <person name="Zhang J."/>
            <person name="Zhang L."/>
            <person name="Zhou C."/>
            <person name="Zhu D."/>
            <person name="Muzny D."/>
            <person name="Worley K."/>
            <person name="Gibbs R."/>
        </authorList>
    </citation>
    <scope>NUCLEOTIDE SEQUENCE [LARGE SCALE GENOMIC DNA]</scope>
    <source>
        <strain evidence="12 13">ATCC 33300</strain>
    </source>
</reference>
<dbReference type="PANTHER" id="PTHR43690">
    <property type="entry name" value="NARDILYSIN"/>
    <property type="match status" value="1"/>
</dbReference>
<accession>C2FV87</accession>
<name>C2FV87_SPHSI</name>
<evidence type="ECO:0000256" key="9">
    <source>
        <dbReference type="SAM" id="SignalP"/>
    </source>
</evidence>
<evidence type="ECO:0000259" key="10">
    <source>
        <dbReference type="Pfam" id="PF00675"/>
    </source>
</evidence>
<dbReference type="InterPro" id="IPR001431">
    <property type="entry name" value="Pept_M16_Zn_BS"/>
</dbReference>
<sequence>MQYPLKNIITTVLCIACSSLLFAQKLQQDPKLVKGELKNGFKYYLYPADSKSQQTALQLFVNAGSLQENEDQRGLAHFVEHMAFNGSKNFPKNEVITFLESLGVKFGADLNAHTSYDETIYKITIDTKDEQNLNKAISIVADWAFHLSFDSLEIEKERGIVIEEWRTKQGASSRMSDQYLPLIFNNSRYAERKPIGTLDVLHHFRRPTIVNFYTTWYRPQLMGIGIVTNQDLKKTEKLIKEVFGKAKNPKHAPKREAYYLPAHADTLYSILTDKEATTIDFSYVTKIPADKGVRTMEEFESSLKRSFVNNLVKKRFERLSQLQNDFKEGSMSLSDLLLHSGISSGGTTLYEDNIKDGIYKYLLENERIRRYGFTNSEIEDFRTQFVAQIKRGLESRDETVNATGLLADMKNNFFTDATLMDRKYRQETALKVQAAIDSADLVQYLKQSLITGNTVIMLSGPERLKDQLPTKAQLQELFNTIRSTQIPVWKDQISVPDQLLKNTPVAGKITDSTFIKEVGLRKWVLSNGITVYLRPSSGRKDHIQLTGFRKGGIIALDTTDYVNAVYAKNIIGASGAGDFTRQALTKYLLGNSASATFVLSQNREGVAASANMKDIKTMFELLYLKWTQPRADKAVFDNIKKRSVEATQNRKYTPTAEYNKQISRKIGSDDTEASEIDADRLQKELQFDRILDVYHKRFGSARDFEFVIIGDFNPDSIKNDVETYLGGLPGTAIDHTQRIPNYSLKDDSDILMYAGEAEKATVNLFYQTTDLNYSVREIMENTLMEEVLKVKLRKNLREEQSGVYGVGVSTSATSFPTPLMRTRVTFTCEPARTDFLIGQVGVELDKIAKDPSYFKEELANIKVQLKQDYKKQYEKETFWSAELRNHLYYNFSNWDYFTKYDELLDNITGSDISNRIKSKVIGASRVKAILLPETNK</sequence>
<feature type="chain" id="PRO_5002913825" evidence="9">
    <location>
        <begin position="24"/>
        <end position="936"/>
    </location>
</feature>
<evidence type="ECO:0000313" key="12">
    <source>
        <dbReference type="EMBL" id="EEI93210.1"/>
    </source>
</evidence>
<comment type="caution">
    <text evidence="12">The sequence shown here is derived from an EMBL/GenBank/DDBJ whole genome shotgun (WGS) entry which is preliminary data.</text>
</comment>
<evidence type="ECO:0000256" key="7">
    <source>
        <dbReference type="ARBA" id="ARBA00023049"/>
    </source>
</evidence>
<keyword evidence="5 12" id="KW-0378">Hydrolase</keyword>
<evidence type="ECO:0000256" key="8">
    <source>
        <dbReference type="RuleBase" id="RU004447"/>
    </source>
</evidence>
<evidence type="ECO:0000256" key="3">
    <source>
        <dbReference type="ARBA" id="ARBA00022670"/>
    </source>
</evidence>
<evidence type="ECO:0000256" key="6">
    <source>
        <dbReference type="ARBA" id="ARBA00022833"/>
    </source>
</evidence>
<feature type="domain" description="Peptidase M16 C-terminal" evidence="11">
    <location>
        <begin position="208"/>
        <end position="297"/>
    </location>
</feature>
<keyword evidence="6" id="KW-0862">Zinc</keyword>
<proteinExistence type="inferred from homology"/>
<comment type="similarity">
    <text evidence="2 8">Belongs to the peptidase M16 family.</text>
</comment>
<evidence type="ECO:0000259" key="11">
    <source>
        <dbReference type="Pfam" id="PF05193"/>
    </source>
</evidence>
<dbReference type="InterPro" id="IPR050626">
    <property type="entry name" value="Peptidase_M16"/>
</dbReference>
<feature type="signal peptide" evidence="9">
    <location>
        <begin position="1"/>
        <end position="23"/>
    </location>
</feature>
<dbReference type="Pfam" id="PF05193">
    <property type="entry name" value="Peptidase_M16_C"/>
    <property type="match status" value="2"/>
</dbReference>
<dbReference type="HOGENOM" id="CLU_008156_0_0_10"/>
<dbReference type="PROSITE" id="PS00143">
    <property type="entry name" value="INSULINASE"/>
    <property type="match status" value="1"/>
</dbReference>
<dbReference type="GO" id="GO:0004222">
    <property type="term" value="F:metalloendopeptidase activity"/>
    <property type="evidence" value="ECO:0007669"/>
    <property type="project" value="InterPro"/>
</dbReference>
<dbReference type="GO" id="GO:0046872">
    <property type="term" value="F:metal ion binding"/>
    <property type="evidence" value="ECO:0007669"/>
    <property type="project" value="UniProtKB-KW"/>
</dbReference>
<keyword evidence="9" id="KW-0732">Signal</keyword>
<keyword evidence="7" id="KW-0482">Metalloprotease</keyword>
<keyword evidence="4" id="KW-0479">Metal-binding</keyword>
<evidence type="ECO:0000313" key="13">
    <source>
        <dbReference type="Proteomes" id="UP000006241"/>
    </source>
</evidence>
<dbReference type="Pfam" id="PF00675">
    <property type="entry name" value="Peptidase_M16"/>
    <property type="match status" value="1"/>
</dbReference>
<dbReference type="Gene3D" id="3.30.830.10">
    <property type="entry name" value="Metalloenzyme, LuxS/M16 peptidase-like"/>
    <property type="match status" value="4"/>
</dbReference>
<dbReference type="InterPro" id="IPR011249">
    <property type="entry name" value="Metalloenz_LuxS/M16"/>
</dbReference>
<protein>
    <submittedName>
        <fullName evidence="12">Peptidase, M16 family</fullName>
        <ecNumber evidence="12">3.4.24.-</ecNumber>
    </submittedName>
</protein>
<evidence type="ECO:0000256" key="4">
    <source>
        <dbReference type="ARBA" id="ARBA00022723"/>
    </source>
</evidence>
<dbReference type="SUPFAM" id="SSF63411">
    <property type="entry name" value="LuxS/MPP-like metallohydrolase"/>
    <property type="match status" value="4"/>
</dbReference>
<dbReference type="GO" id="GO:0006508">
    <property type="term" value="P:proteolysis"/>
    <property type="evidence" value="ECO:0007669"/>
    <property type="project" value="UniProtKB-KW"/>
</dbReference>
<organism evidence="12 13">
    <name type="scientific">Sphingobacterium spiritivorum ATCC 33300</name>
    <dbReference type="NCBI Taxonomy" id="525372"/>
    <lineage>
        <taxon>Bacteria</taxon>
        <taxon>Pseudomonadati</taxon>
        <taxon>Bacteroidota</taxon>
        <taxon>Sphingobacteriia</taxon>
        <taxon>Sphingobacteriales</taxon>
        <taxon>Sphingobacteriaceae</taxon>
        <taxon>Sphingobacterium</taxon>
    </lineage>
</organism>
<dbReference type="EC" id="3.4.24.-" evidence="12"/>
<dbReference type="Proteomes" id="UP000006241">
    <property type="component" value="Unassembled WGS sequence"/>
</dbReference>
<feature type="domain" description="Peptidase M16 C-terminal" evidence="11">
    <location>
        <begin position="688"/>
        <end position="851"/>
    </location>
</feature>
<dbReference type="PANTHER" id="PTHR43690:SF34">
    <property type="entry name" value="ZINC PROTEASE PQQL-LIKE"/>
    <property type="match status" value="1"/>
</dbReference>
<dbReference type="RefSeq" id="WP_003006887.1">
    <property type="nucleotide sequence ID" value="NZ_GG668631.1"/>
</dbReference>
<dbReference type="EMBL" id="ACHB01000030">
    <property type="protein sequence ID" value="EEI93210.1"/>
    <property type="molecule type" value="Genomic_DNA"/>
</dbReference>
<gene>
    <name evidence="12" type="ORF">HMPREF0765_1243</name>
</gene>